<dbReference type="Pfam" id="PF03235">
    <property type="entry name" value="GmrSD_N"/>
    <property type="match status" value="1"/>
</dbReference>
<evidence type="ECO:0000259" key="1">
    <source>
        <dbReference type="Pfam" id="PF03235"/>
    </source>
</evidence>
<name>A0A9D1F4B8_9FIRM</name>
<evidence type="ECO:0000313" key="3">
    <source>
        <dbReference type="Proteomes" id="UP000823927"/>
    </source>
</evidence>
<evidence type="ECO:0000313" key="2">
    <source>
        <dbReference type="EMBL" id="HIS47080.1"/>
    </source>
</evidence>
<protein>
    <submittedName>
        <fullName evidence="2">DUF262 domain-containing protein</fullName>
    </submittedName>
</protein>
<dbReference type="EMBL" id="DVIT01000022">
    <property type="protein sequence ID" value="HIS47080.1"/>
    <property type="molecule type" value="Genomic_DNA"/>
</dbReference>
<dbReference type="Proteomes" id="UP000823927">
    <property type="component" value="Unassembled WGS sequence"/>
</dbReference>
<organism evidence="2 3">
    <name type="scientific">Candidatus Scybalocola faecigallinarum</name>
    <dbReference type="NCBI Taxonomy" id="2840941"/>
    <lineage>
        <taxon>Bacteria</taxon>
        <taxon>Bacillati</taxon>
        <taxon>Bacillota</taxon>
        <taxon>Clostridia</taxon>
        <taxon>Lachnospirales</taxon>
        <taxon>Lachnospiraceae</taxon>
        <taxon>Lachnospiraceae incertae sedis</taxon>
        <taxon>Candidatus Scybalocola (ex Gilroy et al. 2021)</taxon>
    </lineage>
</organism>
<dbReference type="InterPro" id="IPR004919">
    <property type="entry name" value="GmrSD_N"/>
</dbReference>
<proteinExistence type="predicted"/>
<reference evidence="2" key="1">
    <citation type="submission" date="2020-10" db="EMBL/GenBank/DDBJ databases">
        <authorList>
            <person name="Gilroy R."/>
        </authorList>
    </citation>
    <scope>NUCLEOTIDE SEQUENCE</scope>
    <source>
        <strain evidence="2">CHK178-757</strain>
    </source>
</reference>
<gene>
    <name evidence="2" type="ORF">IAB46_05880</name>
</gene>
<comment type="caution">
    <text evidence="2">The sequence shown here is derived from an EMBL/GenBank/DDBJ whole genome shotgun (WGS) entry which is preliminary data.</text>
</comment>
<dbReference type="PANTHER" id="PTHR39639:SF1">
    <property type="entry name" value="DUF262 DOMAIN-CONTAINING PROTEIN"/>
    <property type="match status" value="1"/>
</dbReference>
<reference evidence="2" key="2">
    <citation type="journal article" date="2021" name="PeerJ">
        <title>Extensive microbial diversity within the chicken gut microbiome revealed by metagenomics and culture.</title>
        <authorList>
            <person name="Gilroy R."/>
            <person name="Ravi A."/>
            <person name="Getino M."/>
            <person name="Pursley I."/>
            <person name="Horton D.L."/>
            <person name="Alikhan N.F."/>
            <person name="Baker D."/>
            <person name="Gharbi K."/>
            <person name="Hall N."/>
            <person name="Watson M."/>
            <person name="Adriaenssens E.M."/>
            <person name="Foster-Nyarko E."/>
            <person name="Jarju S."/>
            <person name="Secka A."/>
            <person name="Antonio M."/>
            <person name="Oren A."/>
            <person name="Chaudhuri R.R."/>
            <person name="La Ragione R."/>
            <person name="Hildebrand F."/>
            <person name="Pallen M.J."/>
        </authorList>
    </citation>
    <scope>NUCLEOTIDE SEQUENCE</scope>
    <source>
        <strain evidence="2">CHK178-757</strain>
    </source>
</reference>
<accession>A0A9D1F4B8</accession>
<feature type="domain" description="GmrSD restriction endonucleases N-terminal" evidence="1">
    <location>
        <begin position="58"/>
        <end position="194"/>
    </location>
</feature>
<sequence>MKKTGLQNYLAAEKKDKEKYIGLESLEEETFEEDQLPYDLINIRIEQKTITVYQIEHWIRQGRLNLTPEYQRNLVWNDQRKSALIESLMLKIPIPSFYLDEGDNGQKSVIDGMQRLTTIHSFLNDQFSLKGLQYLSSYENKTFSQLDIKFQGIIEDTIFNINILSQQCPQMVKFDIFRRVNTGGVPLNFQEIRNIMAVPKVRTLLREMAGCEEFLYATGHRINDVRMNAQELCLRYLTILYCYDWEQKELKNYTGLLRSMDNMILQLNHLTDEQHAHTLKEFKKVMLQCYEILGKTSFCKPKSRLINKSLFTGWAVVLTNMKLADNTLHGISDKIFNKYQDYLKTDMAFFNAITSSTGTRGHLLLSLEVIRNIMEEFIHVQ</sequence>
<dbReference type="AlphaFoldDB" id="A0A9D1F4B8"/>
<dbReference type="PANTHER" id="PTHR39639">
    <property type="entry name" value="CHROMOSOME 16, WHOLE GENOME SHOTGUN SEQUENCE"/>
    <property type="match status" value="1"/>
</dbReference>